<dbReference type="PANTHER" id="PTHR46268">
    <property type="entry name" value="STRESS RESPONSE PROTEIN NHAX"/>
    <property type="match status" value="1"/>
</dbReference>
<organism evidence="3 4">
    <name type="scientific">Aquiflexum gelatinilyticum</name>
    <dbReference type="NCBI Taxonomy" id="2961943"/>
    <lineage>
        <taxon>Bacteria</taxon>
        <taxon>Pseudomonadati</taxon>
        <taxon>Bacteroidota</taxon>
        <taxon>Cytophagia</taxon>
        <taxon>Cytophagales</taxon>
        <taxon>Cyclobacteriaceae</taxon>
        <taxon>Aquiflexum</taxon>
    </lineage>
</organism>
<evidence type="ECO:0000313" key="3">
    <source>
        <dbReference type="EMBL" id="MCR9013959.1"/>
    </source>
</evidence>
<dbReference type="Proteomes" id="UP001142175">
    <property type="component" value="Unassembled WGS sequence"/>
</dbReference>
<gene>
    <name evidence="3" type="ORF">NU887_02865</name>
</gene>
<reference evidence="3" key="1">
    <citation type="submission" date="2022-08" db="EMBL/GenBank/DDBJ databases">
        <authorList>
            <person name="Zhang D."/>
        </authorList>
    </citation>
    <scope>NUCLEOTIDE SEQUENCE</scope>
    <source>
        <strain evidence="3">XJ19-11</strain>
    </source>
</reference>
<dbReference type="EMBL" id="JANSUY010000001">
    <property type="protein sequence ID" value="MCR9013959.1"/>
    <property type="molecule type" value="Genomic_DNA"/>
</dbReference>
<evidence type="ECO:0000256" key="1">
    <source>
        <dbReference type="ARBA" id="ARBA00008791"/>
    </source>
</evidence>
<evidence type="ECO:0000313" key="4">
    <source>
        <dbReference type="Proteomes" id="UP001142175"/>
    </source>
</evidence>
<dbReference type="SUPFAM" id="SSF52402">
    <property type="entry name" value="Adenine nucleotide alpha hydrolases-like"/>
    <property type="match status" value="2"/>
</dbReference>
<comment type="similarity">
    <text evidence="1">Belongs to the universal stress protein A family.</text>
</comment>
<protein>
    <submittedName>
        <fullName evidence="3">Universal stress protein</fullName>
    </submittedName>
</protein>
<dbReference type="CDD" id="cd00293">
    <property type="entry name" value="USP-like"/>
    <property type="match status" value="1"/>
</dbReference>
<accession>A0A9X2P1N5</accession>
<dbReference type="PRINTS" id="PR01438">
    <property type="entry name" value="UNVRSLSTRESS"/>
</dbReference>
<dbReference type="InterPro" id="IPR006015">
    <property type="entry name" value="Universal_stress_UspA"/>
</dbReference>
<dbReference type="RefSeq" id="WP_258421847.1">
    <property type="nucleotide sequence ID" value="NZ_JANSUY010000001.1"/>
</dbReference>
<name>A0A9X2P1N5_9BACT</name>
<feature type="domain" description="UspA" evidence="2">
    <location>
        <begin position="2"/>
        <end position="135"/>
    </location>
</feature>
<keyword evidence="4" id="KW-1185">Reference proteome</keyword>
<dbReference type="InterPro" id="IPR006016">
    <property type="entry name" value="UspA"/>
</dbReference>
<proteinExistence type="inferred from homology"/>
<evidence type="ECO:0000259" key="2">
    <source>
        <dbReference type="Pfam" id="PF00582"/>
    </source>
</evidence>
<dbReference type="AlphaFoldDB" id="A0A9X2P1N5"/>
<sequence>MKILVPTDFSDNANNALEFAKKIALKEKASIMLMFAFYAVYDFAAQATEIVGQIEADARKALKKSSELGRKEGIEFDYRIVQGTVASTVTALAYRDDFDLIVMGTQGASGIKKALIGSNTGHVIKESKVPVLAVPQNAKWENWSKFSIGLELDKEDEKFFNLLFNLTGHMNLPYEFFHVKTENSFEKDLGLIGLEELLKEKFGGKEINFVVESAADVNTGMESYLNKNKGAILVMFYKNKSFFEYLFNRSTSLEMAYHTHVPLLVIK</sequence>
<dbReference type="PANTHER" id="PTHR46268:SF25">
    <property type="entry name" value="USPA DOMAIN PROTEIN"/>
    <property type="match status" value="1"/>
</dbReference>
<dbReference type="Pfam" id="PF00582">
    <property type="entry name" value="Usp"/>
    <property type="match status" value="1"/>
</dbReference>
<dbReference type="Gene3D" id="3.40.50.12370">
    <property type="match status" value="1"/>
</dbReference>
<comment type="caution">
    <text evidence="3">The sequence shown here is derived from an EMBL/GenBank/DDBJ whole genome shotgun (WGS) entry which is preliminary data.</text>
</comment>